<dbReference type="Proteomes" id="UP000774617">
    <property type="component" value="Unassembled WGS sequence"/>
</dbReference>
<feature type="chain" id="PRO_5045166846" evidence="2">
    <location>
        <begin position="22"/>
        <end position="85"/>
    </location>
</feature>
<name>A0ABQ8G6B8_9PEZI</name>
<evidence type="ECO:0000313" key="3">
    <source>
        <dbReference type="EMBL" id="KAH7046026.1"/>
    </source>
</evidence>
<keyword evidence="4" id="KW-1185">Reference proteome</keyword>
<keyword evidence="2" id="KW-0732">Signal</keyword>
<dbReference type="EMBL" id="JAGTJR010000018">
    <property type="protein sequence ID" value="KAH7046026.1"/>
    <property type="molecule type" value="Genomic_DNA"/>
</dbReference>
<organism evidence="3 4">
    <name type="scientific">Macrophomina phaseolina</name>
    <dbReference type="NCBI Taxonomy" id="35725"/>
    <lineage>
        <taxon>Eukaryota</taxon>
        <taxon>Fungi</taxon>
        <taxon>Dikarya</taxon>
        <taxon>Ascomycota</taxon>
        <taxon>Pezizomycotina</taxon>
        <taxon>Dothideomycetes</taxon>
        <taxon>Dothideomycetes incertae sedis</taxon>
        <taxon>Botryosphaeriales</taxon>
        <taxon>Botryosphaeriaceae</taxon>
        <taxon>Macrophomina</taxon>
    </lineage>
</organism>
<accession>A0ABQ8G6B8</accession>
<sequence>MKWRISAGSFNYWLFTAVAFGRLQDLALHCGMSGRGTSDDCSGVDEVRKRPARFSHVNPPGPVPKPPQHQKYLSLSSSNTSPLQD</sequence>
<protein>
    <submittedName>
        <fullName evidence="3">Uncharacterized protein</fullName>
    </submittedName>
</protein>
<comment type="caution">
    <text evidence="3">The sequence shown here is derived from an EMBL/GenBank/DDBJ whole genome shotgun (WGS) entry which is preliminary data.</text>
</comment>
<reference evidence="3 4" key="1">
    <citation type="journal article" date="2021" name="Nat. Commun.">
        <title>Genetic determinants of endophytism in the Arabidopsis root mycobiome.</title>
        <authorList>
            <person name="Mesny F."/>
            <person name="Miyauchi S."/>
            <person name="Thiergart T."/>
            <person name="Pickel B."/>
            <person name="Atanasova L."/>
            <person name="Karlsson M."/>
            <person name="Huettel B."/>
            <person name="Barry K.W."/>
            <person name="Haridas S."/>
            <person name="Chen C."/>
            <person name="Bauer D."/>
            <person name="Andreopoulos W."/>
            <person name="Pangilinan J."/>
            <person name="LaButti K."/>
            <person name="Riley R."/>
            <person name="Lipzen A."/>
            <person name="Clum A."/>
            <person name="Drula E."/>
            <person name="Henrissat B."/>
            <person name="Kohler A."/>
            <person name="Grigoriev I.V."/>
            <person name="Martin F.M."/>
            <person name="Hacquard S."/>
        </authorList>
    </citation>
    <scope>NUCLEOTIDE SEQUENCE [LARGE SCALE GENOMIC DNA]</scope>
    <source>
        <strain evidence="3 4">MPI-SDFR-AT-0080</strain>
    </source>
</reference>
<evidence type="ECO:0000256" key="2">
    <source>
        <dbReference type="SAM" id="SignalP"/>
    </source>
</evidence>
<feature type="region of interest" description="Disordered" evidence="1">
    <location>
        <begin position="51"/>
        <end position="85"/>
    </location>
</feature>
<feature type="signal peptide" evidence="2">
    <location>
        <begin position="1"/>
        <end position="21"/>
    </location>
</feature>
<feature type="compositionally biased region" description="Polar residues" evidence="1">
    <location>
        <begin position="71"/>
        <end position="85"/>
    </location>
</feature>
<evidence type="ECO:0000313" key="4">
    <source>
        <dbReference type="Proteomes" id="UP000774617"/>
    </source>
</evidence>
<evidence type="ECO:0000256" key="1">
    <source>
        <dbReference type="SAM" id="MobiDB-lite"/>
    </source>
</evidence>
<proteinExistence type="predicted"/>
<gene>
    <name evidence="3" type="ORF">B0J12DRAFT_669470</name>
</gene>